<evidence type="ECO:0000313" key="3">
    <source>
        <dbReference type="EMBL" id="MCV3728491.1"/>
    </source>
</evidence>
<feature type="compositionally biased region" description="Low complexity" evidence="1">
    <location>
        <begin position="254"/>
        <end position="265"/>
    </location>
</feature>
<dbReference type="RefSeq" id="WP_263821805.1">
    <property type="nucleotide sequence ID" value="NZ_JAOXHL010000001.1"/>
</dbReference>
<accession>A0ABT3BMN5</accession>
<keyword evidence="4" id="KW-1185">Reference proteome</keyword>
<sequence>MKKGILITTAVLAAVAAVTTTTSFVVLNSKAKNYAKVLDVTQVNKPLTLTSLKNTNATLHELILGTKKINNGNYILYIGTQANLQHTNFIYDNDTNKIGHVESLKNNPHLAFDGALAKVLNNLEKYSDEYKNPPQIVCLIDVINEEVFKQQETYLKEYNKYAQSSIISEKGWANTASSSYVFDPQASYTDINNQKVFYRTDNQAKLMRETMDYLKNFIGAEKLVDLNAPTAPGIILFYKENEKIPFIYNFSKPQQNQQNAQQPNNYPDGGMPWNSSNEAFGGQFNAAVGAIYRKEA</sequence>
<dbReference type="Pfam" id="PF21637">
    <property type="entry name" value="DUF6856"/>
    <property type="match status" value="1"/>
</dbReference>
<name>A0ABT3BMN5_9BACT</name>
<feature type="region of interest" description="Disordered" evidence="1">
    <location>
        <begin position="254"/>
        <end position="274"/>
    </location>
</feature>
<evidence type="ECO:0000256" key="2">
    <source>
        <dbReference type="SAM" id="SignalP"/>
    </source>
</evidence>
<feature type="chain" id="PRO_5045170648" evidence="2">
    <location>
        <begin position="17"/>
        <end position="296"/>
    </location>
</feature>
<feature type="signal peptide" evidence="2">
    <location>
        <begin position="1"/>
        <end position="16"/>
    </location>
</feature>
<evidence type="ECO:0000313" key="4">
    <source>
        <dbReference type="Proteomes" id="UP001208245"/>
    </source>
</evidence>
<reference evidence="3 4" key="1">
    <citation type="journal article" date="2020" name="Int. J. Syst. Evol. Microbiol.">
        <title>Ureaplasma miroungigenitalium sp. nov. isolated from northern elephant seals (Mirounga angustirostris) and Ureaplasma zalophigenitalium sp. nov. isolated from California sea lions (Zalophus californianus).</title>
        <authorList>
            <person name="Volokhov D.V."/>
            <person name="Gulland F.M."/>
            <person name="Gao Y."/>
            <person name="Chizhikov V.E."/>
        </authorList>
    </citation>
    <scope>NUCLEOTIDE SEQUENCE [LARGE SCALE GENOMIC DNA]</scope>
    <source>
        <strain evidence="3 4">ES3182-GEN</strain>
    </source>
</reference>
<dbReference type="Proteomes" id="UP001208245">
    <property type="component" value="Unassembled WGS sequence"/>
</dbReference>
<gene>
    <name evidence="3" type="ORF">OF376_01760</name>
</gene>
<evidence type="ECO:0000256" key="1">
    <source>
        <dbReference type="SAM" id="MobiDB-lite"/>
    </source>
</evidence>
<dbReference type="EMBL" id="JAOXHL010000001">
    <property type="protein sequence ID" value="MCV3728491.1"/>
    <property type="molecule type" value="Genomic_DNA"/>
</dbReference>
<dbReference type="InterPro" id="IPR049194">
    <property type="entry name" value="DUF6856"/>
</dbReference>
<proteinExistence type="predicted"/>
<comment type="caution">
    <text evidence="3">The sequence shown here is derived from an EMBL/GenBank/DDBJ whole genome shotgun (WGS) entry which is preliminary data.</text>
</comment>
<protein>
    <submittedName>
        <fullName evidence="3">Uncharacterized protein</fullName>
    </submittedName>
</protein>
<organism evidence="3 4">
    <name type="scientific">Ureaplasma miroungigenitalium</name>
    <dbReference type="NCBI Taxonomy" id="1042321"/>
    <lineage>
        <taxon>Bacteria</taxon>
        <taxon>Bacillati</taxon>
        <taxon>Mycoplasmatota</taxon>
        <taxon>Mycoplasmoidales</taxon>
        <taxon>Mycoplasmoidaceae</taxon>
        <taxon>Ureaplasma</taxon>
    </lineage>
</organism>
<keyword evidence="2" id="KW-0732">Signal</keyword>